<dbReference type="AlphaFoldDB" id="A0A7W7DEC2"/>
<comment type="caution">
    <text evidence="1">The sequence shown here is derived from an EMBL/GenBank/DDBJ whole genome shotgun (WGS) entry which is preliminary data.</text>
</comment>
<reference evidence="1 2" key="1">
    <citation type="submission" date="2020-08" db="EMBL/GenBank/DDBJ databases">
        <title>Sequencing the genomes of 1000 actinobacteria strains.</title>
        <authorList>
            <person name="Klenk H.-P."/>
        </authorList>
    </citation>
    <scope>NUCLEOTIDE SEQUENCE [LARGE SCALE GENOMIC DNA]</scope>
    <source>
        <strain evidence="1 2">DSM 45784</strain>
    </source>
</reference>
<evidence type="ECO:0000313" key="2">
    <source>
        <dbReference type="Proteomes" id="UP000542210"/>
    </source>
</evidence>
<dbReference type="RefSeq" id="WP_184886755.1">
    <property type="nucleotide sequence ID" value="NZ_BOOV01000006.1"/>
</dbReference>
<proteinExistence type="predicted"/>
<accession>A0A7W7DEC2</accession>
<name>A0A7W7DEC2_9ACTN</name>
<keyword evidence="2" id="KW-1185">Reference proteome</keyword>
<protein>
    <submittedName>
        <fullName evidence="1">Uncharacterized protein</fullName>
    </submittedName>
</protein>
<gene>
    <name evidence="1" type="ORF">BJ982_006756</name>
</gene>
<organism evidence="1 2">
    <name type="scientific">Sphaerisporangium siamense</name>
    <dbReference type="NCBI Taxonomy" id="795645"/>
    <lineage>
        <taxon>Bacteria</taxon>
        <taxon>Bacillati</taxon>
        <taxon>Actinomycetota</taxon>
        <taxon>Actinomycetes</taxon>
        <taxon>Streptosporangiales</taxon>
        <taxon>Streptosporangiaceae</taxon>
        <taxon>Sphaerisporangium</taxon>
    </lineage>
</organism>
<sequence length="334" mass="36235">MAEVLGEGTRAARDAGVTVTRDPHVGQAYANLIDRCRDAVAAGPGLDYVAHYGSGVFDFSVDAFESGEYAERFSEPVHGVRENHRNVTRQLISRVEDFGAALEALDSGVLMRTVVQTEDAAFHCGRVRAGEYLVGATLAADRVSAMDWAVNALVTETRVVDLRLGGQNPGGVPVSELPELDAPSVPYVRGEPGMAEAPQAKLFDLWAHAVNAGDLNYAALHRGWWPVHTGDVLDDPALAPLFRNVGVRRRRDLYHEIAGRLRTDVARLRQTLRRAGDSPITRLVLDVEEGALYVHWLGAGLGDFLFGVTLLQDKVDQAELRLRRLAEALGAVAG</sequence>
<dbReference type="EMBL" id="JACHND010000001">
    <property type="protein sequence ID" value="MBB4705212.1"/>
    <property type="molecule type" value="Genomic_DNA"/>
</dbReference>
<evidence type="ECO:0000313" key="1">
    <source>
        <dbReference type="EMBL" id="MBB4705212.1"/>
    </source>
</evidence>
<dbReference type="Proteomes" id="UP000542210">
    <property type="component" value="Unassembled WGS sequence"/>
</dbReference>